<feature type="disulfide bond" evidence="7">
    <location>
        <begin position="60"/>
        <end position="74"/>
    </location>
</feature>
<evidence type="ECO:0000256" key="8">
    <source>
        <dbReference type="SAM" id="SignalP"/>
    </source>
</evidence>
<keyword evidence="4 8" id="KW-0732">Signal</keyword>
<protein>
    <submittedName>
        <fullName evidence="9">Oxytocin</fullName>
    </submittedName>
</protein>
<evidence type="ECO:0000313" key="9">
    <source>
        <dbReference type="Ensembl" id="ENSSFOP00015012706.2"/>
    </source>
</evidence>
<dbReference type="PANTHER" id="PTHR11681:SF5">
    <property type="entry name" value="ISOTOCIN"/>
    <property type="match status" value="1"/>
</dbReference>
<dbReference type="Ensembl" id="ENSSFOT00015012867.2">
    <property type="protein sequence ID" value="ENSSFOP00015012706.2"/>
    <property type="gene ID" value="ENSSFOG00015008145.2"/>
</dbReference>
<dbReference type="InterPro" id="IPR022423">
    <property type="entry name" value="Neurohypophysial_hormone_CS"/>
</dbReference>
<gene>
    <name evidence="9" type="primary">LOC108938486</name>
</gene>
<dbReference type="Gene3D" id="2.60.9.10">
    <property type="entry name" value="Neurohypophysial hormone domain"/>
    <property type="match status" value="1"/>
</dbReference>
<feature type="disulfide bond" evidence="7">
    <location>
        <begin position="108"/>
        <end position="121"/>
    </location>
</feature>
<comment type="similarity">
    <text evidence="1">Belongs to the vasopressin/oxytocin family.</text>
</comment>
<dbReference type="PROSITE" id="PS00264">
    <property type="entry name" value="NEUROHYPOPHYS_HORM"/>
    <property type="match status" value="1"/>
</dbReference>
<accession>A0A8C9RFG4</accession>
<feature type="signal peptide" evidence="8">
    <location>
        <begin position="1"/>
        <end position="35"/>
    </location>
</feature>
<dbReference type="Proteomes" id="UP000694397">
    <property type="component" value="Chromosome 17"/>
</dbReference>
<dbReference type="InterPro" id="IPR036387">
    <property type="entry name" value="Neurhyp_horm_dom_sf"/>
</dbReference>
<dbReference type="GO" id="GO:0005185">
    <property type="term" value="F:neurohypophyseal hormone activity"/>
    <property type="evidence" value="ECO:0007669"/>
    <property type="project" value="InterPro"/>
</dbReference>
<evidence type="ECO:0000256" key="6">
    <source>
        <dbReference type="ARBA" id="ARBA00023157"/>
    </source>
</evidence>
<dbReference type="SMART" id="SM00003">
    <property type="entry name" value="NH"/>
    <property type="match status" value="1"/>
</dbReference>
<proteinExistence type="inferred from homology"/>
<feature type="disulfide bond" evidence="7">
    <location>
        <begin position="57"/>
        <end position="101"/>
    </location>
</feature>
<keyword evidence="5" id="KW-0027">Amidation</keyword>
<feature type="chain" id="PRO_5034943110" evidence="8">
    <location>
        <begin position="36"/>
        <end position="175"/>
    </location>
</feature>
<keyword evidence="6 7" id="KW-1015">Disulfide bond</keyword>
<keyword evidence="2" id="KW-0165">Cleavage on pair of basic residues</keyword>
<dbReference type="GO" id="GO:0030141">
    <property type="term" value="C:secretory granule"/>
    <property type="evidence" value="ECO:0007669"/>
    <property type="project" value="TreeGrafter"/>
</dbReference>
<dbReference type="GO" id="GO:0005615">
    <property type="term" value="C:extracellular space"/>
    <property type="evidence" value="ECO:0007669"/>
    <property type="project" value="TreeGrafter"/>
</dbReference>
<name>A0A8C9RFG4_SCLFO</name>
<evidence type="ECO:0000256" key="5">
    <source>
        <dbReference type="ARBA" id="ARBA00022815"/>
    </source>
</evidence>
<evidence type="ECO:0000256" key="3">
    <source>
        <dbReference type="ARBA" id="ARBA00022702"/>
    </source>
</evidence>
<evidence type="ECO:0000256" key="1">
    <source>
        <dbReference type="ARBA" id="ARBA00007369"/>
    </source>
</evidence>
<dbReference type="PIRSF" id="PIRSF001815">
    <property type="entry name" value="Nonapeptide_hormone_precursor"/>
    <property type="match status" value="1"/>
</dbReference>
<evidence type="ECO:0000256" key="7">
    <source>
        <dbReference type="PIRSR" id="PIRSR001815-50"/>
    </source>
</evidence>
<dbReference type="SUPFAM" id="SSF49606">
    <property type="entry name" value="Neurophysin II"/>
    <property type="match status" value="1"/>
</dbReference>
<evidence type="ECO:0000313" key="10">
    <source>
        <dbReference type="Proteomes" id="UP000694397"/>
    </source>
</evidence>
<reference evidence="9 10" key="1">
    <citation type="submission" date="2019-04" db="EMBL/GenBank/DDBJ databases">
        <authorList>
            <consortium name="Wellcome Sanger Institute Data Sharing"/>
        </authorList>
    </citation>
    <scope>NUCLEOTIDE SEQUENCE [LARGE SCALE GENOMIC DNA]</scope>
</reference>
<evidence type="ECO:0000256" key="2">
    <source>
        <dbReference type="ARBA" id="ARBA00022685"/>
    </source>
</evidence>
<reference evidence="9" key="2">
    <citation type="submission" date="2025-08" db="UniProtKB">
        <authorList>
            <consortium name="Ensembl"/>
        </authorList>
    </citation>
    <scope>IDENTIFICATION</scope>
</reference>
<keyword evidence="3" id="KW-0372">Hormone</keyword>
<reference evidence="9" key="3">
    <citation type="submission" date="2025-09" db="UniProtKB">
        <authorList>
            <consortium name="Ensembl"/>
        </authorList>
    </citation>
    <scope>IDENTIFICATION</scope>
</reference>
<feature type="disulfide bond" evidence="7">
    <location>
        <begin position="68"/>
        <end position="91"/>
    </location>
</feature>
<keyword evidence="10" id="KW-1185">Reference proteome</keyword>
<organism evidence="9 10">
    <name type="scientific">Scleropages formosus</name>
    <name type="common">Asian bonytongue</name>
    <name type="synonym">Osteoglossum formosum</name>
    <dbReference type="NCBI Taxonomy" id="113540"/>
    <lineage>
        <taxon>Eukaryota</taxon>
        <taxon>Metazoa</taxon>
        <taxon>Chordata</taxon>
        <taxon>Craniata</taxon>
        <taxon>Vertebrata</taxon>
        <taxon>Euteleostomi</taxon>
        <taxon>Actinopterygii</taxon>
        <taxon>Neopterygii</taxon>
        <taxon>Teleostei</taxon>
        <taxon>Osteoglossocephala</taxon>
        <taxon>Osteoglossomorpha</taxon>
        <taxon>Osteoglossiformes</taxon>
        <taxon>Osteoglossidae</taxon>
        <taxon>Scleropages</taxon>
    </lineage>
</organism>
<feature type="disulfide bond" evidence="7">
    <location>
        <begin position="122"/>
        <end position="127"/>
    </location>
</feature>
<sequence>QAELKTLRHLLHLSSKMSGAAVSLCLLSLLSVSMACYISNCPIGGKRSLLDAPTRRCLACGPGAKGRCFGPSICCGEGMGCYMSSPETARCLEENFLPSPCEAGGKVCGAEGGRCAAPGVCCDTESCSFDPSCLDGADDNDQISRSESGSPNVGGDVLMRLLHLAGQTPPHRLHQ</sequence>
<dbReference type="OrthoDB" id="10056056at2759"/>
<dbReference type="AlphaFoldDB" id="A0A8C9RFG4"/>
<feature type="disulfide bond" evidence="7">
    <location>
        <begin position="36"/>
        <end position="41"/>
    </location>
</feature>
<dbReference type="PRINTS" id="PR00831">
    <property type="entry name" value="NEUROPHYSIN"/>
</dbReference>
<dbReference type="FunFam" id="2.60.9.10:FF:000001">
    <property type="entry name" value="oxytocin-neurophysin 1"/>
    <property type="match status" value="1"/>
</dbReference>
<evidence type="ECO:0000256" key="4">
    <source>
        <dbReference type="ARBA" id="ARBA00022729"/>
    </source>
</evidence>
<feature type="disulfide bond" evidence="7">
    <location>
        <begin position="75"/>
        <end position="81"/>
    </location>
</feature>
<dbReference type="InterPro" id="IPR000981">
    <property type="entry name" value="Neurhyp_horm"/>
</dbReference>
<dbReference type="PANTHER" id="PTHR11681">
    <property type="entry name" value="NEUROPHYSIN"/>
    <property type="match status" value="1"/>
</dbReference>
<dbReference type="GeneTree" id="ENSGT00390000004511"/>
<feature type="disulfide bond" evidence="7">
    <location>
        <begin position="115"/>
        <end position="133"/>
    </location>
</feature>
<dbReference type="Pfam" id="PF00184">
    <property type="entry name" value="Hormone_5"/>
    <property type="match status" value="1"/>
</dbReference>